<gene>
    <name evidence="2" type="ORF">B0T15DRAFT_531117</name>
</gene>
<dbReference type="AlphaFoldDB" id="A0AAJ0M106"/>
<dbReference type="GeneID" id="87888060"/>
<dbReference type="InterPro" id="IPR025649">
    <property type="entry name" value="DUF4360"/>
</dbReference>
<proteinExistence type="predicted"/>
<sequence length="201" mass="21254">MRFTTFLSSVAAGLGTAAAAPTAAPQNLRVVGVSVLGSGCPYGSADVAVTDSNTALDIRLSEYVVRTGPNTMAADWRKNCKVTLNLEYDAGFQFSTLNTAMTGWAHIPYGVEGQCQNTFDFTGAPGSQVKAGITLGGERDGRFSLSASPDIVTWSPCGGSTAIFNMNTQCWISPTEKQALIAVDRISSKLSIRVALQWRSC</sequence>
<reference evidence="2" key="1">
    <citation type="journal article" date="2023" name="Mol. Phylogenet. Evol.">
        <title>Genome-scale phylogeny and comparative genomics of the fungal order Sordariales.</title>
        <authorList>
            <person name="Hensen N."/>
            <person name="Bonometti L."/>
            <person name="Westerberg I."/>
            <person name="Brannstrom I.O."/>
            <person name="Guillou S."/>
            <person name="Cros-Aarteil S."/>
            <person name="Calhoun S."/>
            <person name="Haridas S."/>
            <person name="Kuo A."/>
            <person name="Mondo S."/>
            <person name="Pangilinan J."/>
            <person name="Riley R."/>
            <person name="LaButti K."/>
            <person name="Andreopoulos B."/>
            <person name="Lipzen A."/>
            <person name="Chen C."/>
            <person name="Yan M."/>
            <person name="Daum C."/>
            <person name="Ng V."/>
            <person name="Clum A."/>
            <person name="Steindorff A."/>
            <person name="Ohm R.A."/>
            <person name="Martin F."/>
            <person name="Silar P."/>
            <person name="Natvig D.O."/>
            <person name="Lalanne C."/>
            <person name="Gautier V."/>
            <person name="Ament-Velasquez S.L."/>
            <person name="Kruys A."/>
            <person name="Hutchinson M.I."/>
            <person name="Powell A.J."/>
            <person name="Barry K."/>
            <person name="Miller A.N."/>
            <person name="Grigoriev I.V."/>
            <person name="Debuchy R."/>
            <person name="Gladieux P."/>
            <person name="Hiltunen Thoren M."/>
            <person name="Johannesson H."/>
        </authorList>
    </citation>
    <scope>NUCLEOTIDE SEQUENCE</scope>
    <source>
        <strain evidence="2">CBS 333.67</strain>
    </source>
</reference>
<dbReference type="Proteomes" id="UP001273166">
    <property type="component" value="Unassembled WGS sequence"/>
</dbReference>
<dbReference type="Pfam" id="PF14273">
    <property type="entry name" value="DUF4360"/>
    <property type="match status" value="1"/>
</dbReference>
<comment type="caution">
    <text evidence="2">The sequence shown here is derived from an EMBL/GenBank/DDBJ whole genome shotgun (WGS) entry which is preliminary data.</text>
</comment>
<feature type="chain" id="PRO_5042533606" evidence="1">
    <location>
        <begin position="20"/>
        <end position="201"/>
    </location>
</feature>
<evidence type="ECO:0000313" key="2">
    <source>
        <dbReference type="EMBL" id="KAK3305030.1"/>
    </source>
</evidence>
<organism evidence="2 3">
    <name type="scientific">Chaetomium strumarium</name>
    <dbReference type="NCBI Taxonomy" id="1170767"/>
    <lineage>
        <taxon>Eukaryota</taxon>
        <taxon>Fungi</taxon>
        <taxon>Dikarya</taxon>
        <taxon>Ascomycota</taxon>
        <taxon>Pezizomycotina</taxon>
        <taxon>Sordariomycetes</taxon>
        <taxon>Sordariomycetidae</taxon>
        <taxon>Sordariales</taxon>
        <taxon>Chaetomiaceae</taxon>
        <taxon>Chaetomium</taxon>
    </lineage>
</organism>
<evidence type="ECO:0000313" key="3">
    <source>
        <dbReference type="Proteomes" id="UP001273166"/>
    </source>
</evidence>
<accession>A0AAJ0M106</accession>
<protein>
    <submittedName>
        <fullName evidence="2">Secreted protein</fullName>
    </submittedName>
</protein>
<dbReference type="RefSeq" id="XP_062720810.1">
    <property type="nucleotide sequence ID" value="XM_062869231.1"/>
</dbReference>
<dbReference type="PANTHER" id="PTHR38847">
    <property type="match status" value="1"/>
</dbReference>
<feature type="signal peptide" evidence="1">
    <location>
        <begin position="1"/>
        <end position="19"/>
    </location>
</feature>
<dbReference type="PANTHER" id="PTHR38847:SF1">
    <property type="entry name" value="PSEUDOURIDINE SYNTHASE RSUA_RLUA-LIKE DOMAIN-CONTAINING PROTEIN"/>
    <property type="match status" value="1"/>
</dbReference>
<keyword evidence="1" id="KW-0732">Signal</keyword>
<name>A0AAJ0M106_9PEZI</name>
<keyword evidence="3" id="KW-1185">Reference proteome</keyword>
<evidence type="ECO:0000256" key="1">
    <source>
        <dbReference type="SAM" id="SignalP"/>
    </source>
</evidence>
<reference evidence="2" key="2">
    <citation type="submission" date="2023-06" db="EMBL/GenBank/DDBJ databases">
        <authorList>
            <consortium name="Lawrence Berkeley National Laboratory"/>
            <person name="Mondo S.J."/>
            <person name="Hensen N."/>
            <person name="Bonometti L."/>
            <person name="Westerberg I."/>
            <person name="Brannstrom I.O."/>
            <person name="Guillou S."/>
            <person name="Cros-Aarteil S."/>
            <person name="Calhoun S."/>
            <person name="Haridas S."/>
            <person name="Kuo A."/>
            <person name="Pangilinan J."/>
            <person name="Riley R."/>
            <person name="Labutti K."/>
            <person name="Andreopoulos B."/>
            <person name="Lipzen A."/>
            <person name="Chen C."/>
            <person name="Yanf M."/>
            <person name="Daum C."/>
            <person name="Ng V."/>
            <person name="Clum A."/>
            <person name="Steindorff A."/>
            <person name="Ohm R."/>
            <person name="Martin F."/>
            <person name="Silar P."/>
            <person name="Natvig D."/>
            <person name="Lalanne C."/>
            <person name="Gautier V."/>
            <person name="Ament-Velasquez S.L."/>
            <person name="Kruys A."/>
            <person name="Hutchinson M.I."/>
            <person name="Powell A.J."/>
            <person name="Barry K."/>
            <person name="Miller A.N."/>
            <person name="Grigoriev I.V."/>
            <person name="Debuchy R."/>
            <person name="Gladieux P."/>
            <person name="Thoren M.H."/>
            <person name="Johannesson H."/>
        </authorList>
    </citation>
    <scope>NUCLEOTIDE SEQUENCE</scope>
    <source>
        <strain evidence="2">CBS 333.67</strain>
    </source>
</reference>
<dbReference type="EMBL" id="JAUDZG010000004">
    <property type="protein sequence ID" value="KAK3305030.1"/>
    <property type="molecule type" value="Genomic_DNA"/>
</dbReference>